<name>A0A3S4W0K7_CAMJU</name>
<gene>
    <name evidence="1" type="ORF">NCTC11951_01777</name>
</gene>
<evidence type="ECO:0000313" key="1">
    <source>
        <dbReference type="EMBL" id="VEG62627.1"/>
    </source>
</evidence>
<proteinExistence type="predicted"/>
<evidence type="ECO:0000313" key="2">
    <source>
        <dbReference type="Proteomes" id="UP000275504"/>
    </source>
</evidence>
<dbReference type="AlphaFoldDB" id="A0A3S4W0K7"/>
<sequence length="85" mass="10186">MALSYELCCKLFDKNFENLNYTKEELFFIRECYSECSKVMDMLGEDTIEKLLKEKETIILPNVTKYAKDSINEYFENKKMKCLKN</sequence>
<dbReference type="EMBL" id="LR134359">
    <property type="protein sequence ID" value="VEG62627.1"/>
    <property type="molecule type" value="Genomic_DNA"/>
</dbReference>
<accession>A0A3S4W0K7</accession>
<protein>
    <submittedName>
        <fullName evidence="1">Uncharacterized protein</fullName>
    </submittedName>
</protein>
<dbReference type="Proteomes" id="UP000275504">
    <property type="component" value="Chromosome"/>
</dbReference>
<reference evidence="1 2" key="1">
    <citation type="submission" date="2018-12" db="EMBL/GenBank/DDBJ databases">
        <authorList>
            <consortium name="Pathogen Informatics"/>
        </authorList>
    </citation>
    <scope>NUCLEOTIDE SEQUENCE [LARGE SCALE GENOMIC DNA]</scope>
    <source>
        <strain evidence="1 2">NCTC11951</strain>
    </source>
</reference>
<organism evidence="1 2">
    <name type="scientific">Campylobacter jejuni subsp. doylei</name>
    <dbReference type="NCBI Taxonomy" id="32021"/>
    <lineage>
        <taxon>Bacteria</taxon>
        <taxon>Pseudomonadati</taxon>
        <taxon>Campylobacterota</taxon>
        <taxon>Epsilonproteobacteria</taxon>
        <taxon>Campylobacterales</taxon>
        <taxon>Campylobacteraceae</taxon>
        <taxon>Campylobacter</taxon>
    </lineage>
</organism>